<sequence>MRKLPLFILALVIFASGTFAQSQDTTKKVEKTLDYTIMGKSWTVTKYTDGTKLIEWEEDNQLDNDPEKYIRKSATKFYYNFLESEIGLSMYPNDKGAPQVKPWGSWYVSLHSVGTWKASKNFHLRSTLGVNWYNFKFEDRGTIAVRNPDGLDFVNFEDLPNGPEGVPTKSKISASYATLTLVPTFRTNDGNFRIGAGGYAGFRLGGRGKYVYDDMDGDKQKVFTKSNMYVENFRYGLRGEIGVGDVTFFFNYDLNDLFQPGLGPELQAISFGLRVD</sequence>
<reference evidence="2 3" key="1">
    <citation type="submission" date="2015-09" db="EMBL/GenBank/DDBJ databases">
        <title>Identification and resolution of microdiversity through metagenomic sequencing of parallel consortia.</title>
        <authorList>
            <person name="Nelson W.C."/>
            <person name="Romine M.F."/>
            <person name="Lindemann S.R."/>
        </authorList>
    </citation>
    <scope>NUCLEOTIDE SEQUENCE [LARGE SCALE GENOMIC DNA]</scope>
    <source>
        <strain evidence="2">HL-49</strain>
    </source>
</reference>
<protein>
    <submittedName>
        <fullName evidence="2">PorT family outer membrane secretin</fullName>
    </submittedName>
</protein>
<dbReference type="OrthoDB" id="891525at2"/>
<dbReference type="PATRIC" id="fig|1305737.6.peg.1709"/>
<evidence type="ECO:0000313" key="3">
    <source>
        <dbReference type="Proteomes" id="UP000050421"/>
    </source>
</evidence>
<feature type="signal peptide" evidence="1">
    <location>
        <begin position="1"/>
        <end position="20"/>
    </location>
</feature>
<dbReference type="eggNOG" id="ENOG5030J1I">
    <property type="taxonomic scope" value="Bacteria"/>
</dbReference>
<feature type="chain" id="PRO_5006146215" evidence="1">
    <location>
        <begin position="21"/>
        <end position="276"/>
    </location>
</feature>
<dbReference type="STRING" id="1305737.GCA_000526355_03655"/>
<dbReference type="AlphaFoldDB" id="A0A0P7YDG1"/>
<evidence type="ECO:0000256" key="1">
    <source>
        <dbReference type="SAM" id="SignalP"/>
    </source>
</evidence>
<accession>A0A0P7YDG1</accession>
<dbReference type="Proteomes" id="UP000050421">
    <property type="component" value="Unassembled WGS sequence"/>
</dbReference>
<comment type="caution">
    <text evidence="2">The sequence shown here is derived from an EMBL/GenBank/DDBJ whole genome shotgun (WGS) entry which is preliminary data.</text>
</comment>
<organism evidence="2 3">
    <name type="scientific">Algoriphagus marincola HL-49</name>
    <dbReference type="NCBI Taxonomy" id="1305737"/>
    <lineage>
        <taxon>Bacteria</taxon>
        <taxon>Pseudomonadati</taxon>
        <taxon>Bacteroidota</taxon>
        <taxon>Cytophagia</taxon>
        <taxon>Cytophagales</taxon>
        <taxon>Cyclobacteriaceae</taxon>
        <taxon>Algoriphagus</taxon>
    </lineage>
</organism>
<name>A0A0P7YDG1_9BACT</name>
<proteinExistence type="predicted"/>
<gene>
    <name evidence="2" type="ORF">HLUCCX10_05265</name>
</gene>
<keyword evidence="1" id="KW-0732">Signal</keyword>
<dbReference type="EMBL" id="LJXT01000023">
    <property type="protein sequence ID" value="KPQ18647.1"/>
    <property type="molecule type" value="Genomic_DNA"/>
</dbReference>
<evidence type="ECO:0000313" key="2">
    <source>
        <dbReference type="EMBL" id="KPQ18647.1"/>
    </source>
</evidence>